<dbReference type="Pfam" id="PF01657">
    <property type="entry name" value="Stress-antifung"/>
    <property type="match status" value="2"/>
</dbReference>
<dbReference type="PANTHER" id="PTHR32080">
    <property type="entry name" value="ANTIFUNGAL PROTEIN GINKBILOBIN-2-LIKE"/>
    <property type="match status" value="1"/>
</dbReference>
<keyword evidence="3 10" id="KW-0732">Signal</keyword>
<accession>A0ABM3H619</accession>
<feature type="domain" description="Gnk2-homologous" evidence="11">
    <location>
        <begin position="137"/>
        <end position="236"/>
    </location>
</feature>
<reference evidence="13" key="1">
    <citation type="submission" date="2025-08" db="UniProtKB">
        <authorList>
            <consortium name="RefSeq"/>
        </authorList>
    </citation>
    <scope>IDENTIFICATION</scope>
    <source>
        <tissue evidence="13">Leaf</tissue>
    </source>
</reference>
<comment type="subcellular location">
    <subcellularLocation>
        <location evidence="7">Cell junction</location>
        <location evidence="7">Plasmodesma</location>
    </subcellularLocation>
    <subcellularLocation>
        <location evidence="1">Cell membrane</location>
        <topology evidence="1">Single-pass type I membrane protein</topology>
    </subcellularLocation>
</comment>
<feature type="transmembrane region" description="Helical" evidence="9">
    <location>
        <begin position="253"/>
        <end position="273"/>
    </location>
</feature>
<keyword evidence="9" id="KW-1133">Transmembrane helix</keyword>
<dbReference type="RefSeq" id="XP_048132039.1">
    <property type="nucleotide sequence ID" value="XM_048276082.1"/>
</dbReference>
<dbReference type="Proteomes" id="UP000827889">
    <property type="component" value="Chromosome 3"/>
</dbReference>
<gene>
    <name evidence="13" type="primary">LOC115756389</name>
</gene>
<evidence type="ECO:0000256" key="7">
    <source>
        <dbReference type="ARBA" id="ARBA00024184"/>
    </source>
</evidence>
<evidence type="ECO:0000313" key="13">
    <source>
        <dbReference type="RefSeq" id="XP_048132039.1"/>
    </source>
</evidence>
<keyword evidence="12" id="KW-1185">Reference proteome</keyword>
<evidence type="ECO:0000256" key="3">
    <source>
        <dbReference type="ARBA" id="ARBA00022729"/>
    </source>
</evidence>
<proteinExistence type="inferred from homology"/>
<evidence type="ECO:0000256" key="5">
    <source>
        <dbReference type="ARBA" id="ARBA00022949"/>
    </source>
</evidence>
<evidence type="ECO:0000256" key="9">
    <source>
        <dbReference type="SAM" id="Phobius"/>
    </source>
</evidence>
<feature type="chain" id="PRO_5046568993" evidence="10">
    <location>
        <begin position="26"/>
        <end position="278"/>
    </location>
</feature>
<evidence type="ECO:0000256" key="6">
    <source>
        <dbReference type="ARBA" id="ARBA00023157"/>
    </source>
</evidence>
<evidence type="ECO:0000256" key="4">
    <source>
        <dbReference type="ARBA" id="ARBA00022737"/>
    </source>
</evidence>
<keyword evidence="9" id="KW-0472">Membrane</keyword>
<evidence type="ECO:0000256" key="2">
    <source>
        <dbReference type="ARBA" id="ARBA00022581"/>
    </source>
</evidence>
<sequence>MARILRHHSSYLFLLFALFLNPVHPVRPSTYIYSGCSQEKYQPSSLFELNLDSVLSSFVSSSSRAAYGSFAVGNGTSAPPEGSVYGLYQCRGDLKLADCSRCIQSAVSQMSLVCPYSYGASLQLDGCYVRYEHTDFLGKVDTGLRYQKCGRGSESDQEFFRRRDDVLADLKTALGFRVSSLGMVEGFAQCLGDQSAADCSACISQAVEELKTLCGSAAAADVFLAQCYARYWASGYYDSSDSSNNEDQGGKTVAILVGVVAGLAILIVLLSLCRKAMS</sequence>
<feature type="domain" description="Gnk2-homologous" evidence="11">
    <location>
        <begin position="29"/>
        <end position="136"/>
    </location>
</feature>
<name>A0ABM3H619_9MYRT</name>
<comment type="similarity">
    <text evidence="8">Belongs to the cysteine-rich repeat secretory protein family. Plasmodesmata-located proteins (PDLD) subfamily.</text>
</comment>
<evidence type="ECO:0000256" key="10">
    <source>
        <dbReference type="SAM" id="SignalP"/>
    </source>
</evidence>
<keyword evidence="5" id="KW-0965">Cell junction</keyword>
<evidence type="ECO:0000313" key="12">
    <source>
        <dbReference type="Proteomes" id="UP000827889"/>
    </source>
</evidence>
<dbReference type="InterPro" id="IPR002902">
    <property type="entry name" value="GNK2"/>
</dbReference>
<feature type="signal peptide" evidence="10">
    <location>
        <begin position="1"/>
        <end position="25"/>
    </location>
</feature>
<dbReference type="PROSITE" id="PS51473">
    <property type="entry name" value="GNK2"/>
    <property type="match status" value="2"/>
</dbReference>
<keyword evidence="9" id="KW-0812">Transmembrane</keyword>
<evidence type="ECO:0000259" key="11">
    <source>
        <dbReference type="PROSITE" id="PS51473"/>
    </source>
</evidence>
<keyword evidence="2" id="KW-0945">Host-virus interaction</keyword>
<dbReference type="PANTHER" id="PTHR32080:SF2">
    <property type="entry name" value="PLASMODESMATA-LOCATED PROTEIN 8"/>
    <property type="match status" value="1"/>
</dbReference>
<dbReference type="GeneID" id="115756389"/>
<protein>
    <submittedName>
        <fullName evidence="13">Plasmodesmata-located protein 8</fullName>
    </submittedName>
</protein>
<evidence type="ECO:0000256" key="8">
    <source>
        <dbReference type="ARBA" id="ARBA00038393"/>
    </source>
</evidence>
<dbReference type="Gene3D" id="3.30.430.20">
    <property type="entry name" value="Gnk2 domain, C-X8-C-X2-C motif"/>
    <property type="match status" value="2"/>
</dbReference>
<dbReference type="InterPro" id="IPR038408">
    <property type="entry name" value="GNK2_sf"/>
</dbReference>
<keyword evidence="4" id="KW-0677">Repeat</keyword>
<dbReference type="InterPro" id="IPR051378">
    <property type="entry name" value="Cell2Cell_Antifungal"/>
</dbReference>
<dbReference type="CDD" id="cd23509">
    <property type="entry name" value="Gnk2-like"/>
    <property type="match status" value="2"/>
</dbReference>
<keyword evidence="6" id="KW-1015">Disulfide bond</keyword>
<evidence type="ECO:0000256" key="1">
    <source>
        <dbReference type="ARBA" id="ARBA00004251"/>
    </source>
</evidence>
<organism evidence="12 13">
    <name type="scientific">Rhodamnia argentea</name>
    <dbReference type="NCBI Taxonomy" id="178133"/>
    <lineage>
        <taxon>Eukaryota</taxon>
        <taxon>Viridiplantae</taxon>
        <taxon>Streptophyta</taxon>
        <taxon>Embryophyta</taxon>
        <taxon>Tracheophyta</taxon>
        <taxon>Spermatophyta</taxon>
        <taxon>Magnoliopsida</taxon>
        <taxon>eudicotyledons</taxon>
        <taxon>Gunneridae</taxon>
        <taxon>Pentapetalae</taxon>
        <taxon>rosids</taxon>
        <taxon>malvids</taxon>
        <taxon>Myrtales</taxon>
        <taxon>Myrtaceae</taxon>
        <taxon>Myrtoideae</taxon>
        <taxon>Myrteae</taxon>
        <taxon>Australasian group</taxon>
        <taxon>Rhodamnia</taxon>
    </lineage>
</organism>